<keyword evidence="2" id="KW-0328">Glycosyltransferase</keyword>
<sequence length="262" mass="30415">MQKTIKNQTALLISNGLLRLTGNIVKILSYPFHALFPKKRFTIPEFSPAKRQPSKPSKINRVIWQTNYSNKVTLPIYCNYLVNRLFSLSYDYRYVSTEARSDYIEKYADPRTFAAYSQLTDGAAQADFWRLFTLYQDGGIYMDIDGHLVGCLDNMIDPEDDEVLITRRGRYTNFFLASRKGNPFLKETLDIIVDNIENRRIDGGVFVLTGPDTLNRALENKEVNTRRDKLTCAQGTFANEYFQYMDKKRGKWIHAKNEDLLK</sequence>
<dbReference type="GeneID" id="49635338"/>
<dbReference type="InterPro" id="IPR051706">
    <property type="entry name" value="Glycosyltransferase_domain"/>
</dbReference>
<dbReference type="PANTHER" id="PTHR32385">
    <property type="entry name" value="MANNOSYL PHOSPHORYLINOSITOL CERAMIDE SYNTHASE"/>
    <property type="match status" value="1"/>
</dbReference>
<dbReference type="Gene3D" id="3.90.550.20">
    <property type="match status" value="1"/>
</dbReference>
<keyword evidence="1 2" id="KW-0808">Transferase</keyword>
<dbReference type="GO" id="GO:0051999">
    <property type="term" value="P:mannosyl-inositol phosphorylceramide biosynthetic process"/>
    <property type="evidence" value="ECO:0007669"/>
    <property type="project" value="TreeGrafter"/>
</dbReference>
<reference evidence="2 3" key="1">
    <citation type="submission" date="2018-12" db="EMBL/GenBank/DDBJ databases">
        <authorList>
            <consortium name="Pathogen Informatics"/>
        </authorList>
    </citation>
    <scope>NUCLEOTIDE SEQUENCE [LARGE SCALE GENOMIC DNA]</scope>
    <source>
        <strain evidence="2 3">NCTC5906</strain>
    </source>
</reference>
<dbReference type="InterPro" id="IPR029044">
    <property type="entry name" value="Nucleotide-diphossugar_trans"/>
</dbReference>
<dbReference type="PANTHER" id="PTHR32385:SF15">
    <property type="entry name" value="INOSITOL PHOSPHOCERAMIDE MANNOSYLTRANSFERASE 1"/>
    <property type="match status" value="1"/>
</dbReference>
<dbReference type="EMBL" id="LR134327">
    <property type="protein sequence ID" value="VEF42356.1"/>
    <property type="molecule type" value="Genomic_DNA"/>
</dbReference>
<dbReference type="Proteomes" id="UP000272690">
    <property type="component" value="Chromosome"/>
</dbReference>
<dbReference type="GO" id="GO:0016020">
    <property type="term" value="C:membrane"/>
    <property type="evidence" value="ECO:0007669"/>
    <property type="project" value="GOC"/>
</dbReference>
<dbReference type="SUPFAM" id="SSF53448">
    <property type="entry name" value="Nucleotide-diphospho-sugar transferases"/>
    <property type="match status" value="1"/>
</dbReference>
<dbReference type="Pfam" id="PF04488">
    <property type="entry name" value="Gly_transf_sug"/>
    <property type="match status" value="1"/>
</dbReference>
<organism evidence="2 3">
    <name type="scientific">Aggregatibacter aphrophilus ATCC 33389</name>
    <dbReference type="NCBI Taxonomy" id="985008"/>
    <lineage>
        <taxon>Bacteria</taxon>
        <taxon>Pseudomonadati</taxon>
        <taxon>Pseudomonadota</taxon>
        <taxon>Gammaproteobacteria</taxon>
        <taxon>Pasteurellales</taxon>
        <taxon>Pasteurellaceae</taxon>
        <taxon>Aggregatibacter</taxon>
    </lineage>
</organism>
<dbReference type="AlphaFoldDB" id="A0A448F8L1"/>
<dbReference type="RefSeq" id="WP_005704376.1">
    <property type="nucleotide sequence ID" value="NZ_AEWB02000016.1"/>
</dbReference>
<evidence type="ECO:0000313" key="3">
    <source>
        <dbReference type="Proteomes" id="UP000272690"/>
    </source>
</evidence>
<dbReference type="OrthoDB" id="277808at2"/>
<gene>
    <name evidence="2" type="ORF">NCTC5906_00921</name>
</gene>
<evidence type="ECO:0000256" key="1">
    <source>
        <dbReference type="ARBA" id="ARBA00022679"/>
    </source>
</evidence>
<evidence type="ECO:0000313" key="2">
    <source>
        <dbReference type="EMBL" id="VEF42356.1"/>
    </source>
</evidence>
<dbReference type="InterPro" id="IPR007577">
    <property type="entry name" value="GlycoTrfase_DXD_sugar-bd_CS"/>
</dbReference>
<accession>A0A448F8L1</accession>
<name>A0A448F8L1_AGGAP</name>
<proteinExistence type="predicted"/>
<protein>
    <submittedName>
        <fullName evidence="2">Mannosyltransferase OCH1 and related enzymes</fullName>
    </submittedName>
</protein>
<dbReference type="GO" id="GO:0000030">
    <property type="term" value="F:mannosyltransferase activity"/>
    <property type="evidence" value="ECO:0007669"/>
    <property type="project" value="TreeGrafter"/>
</dbReference>